<feature type="non-terminal residue" evidence="2">
    <location>
        <position position="158"/>
    </location>
</feature>
<dbReference type="EMBL" id="CADCVZ010000015">
    <property type="protein sequence ID" value="CAA9499877.1"/>
    <property type="molecule type" value="Genomic_DNA"/>
</dbReference>
<proteinExistence type="predicted"/>
<protein>
    <submittedName>
        <fullName evidence="2">Cell wall hydrolyses involved in spore germination</fullName>
    </submittedName>
</protein>
<accession>A0A6J4SNZ0</accession>
<evidence type="ECO:0000313" key="2">
    <source>
        <dbReference type="EMBL" id="CAA9499877.1"/>
    </source>
</evidence>
<evidence type="ECO:0000256" key="1">
    <source>
        <dbReference type="SAM" id="MobiDB-lite"/>
    </source>
</evidence>
<feature type="non-terminal residue" evidence="2">
    <location>
        <position position="1"/>
    </location>
</feature>
<gene>
    <name evidence="2" type="ORF">AVDCRST_MAG09-923</name>
</gene>
<name>A0A6J4SNZ0_9SPHN</name>
<feature type="region of interest" description="Disordered" evidence="1">
    <location>
        <begin position="51"/>
        <end position="72"/>
    </location>
</feature>
<reference evidence="2" key="1">
    <citation type="submission" date="2020-02" db="EMBL/GenBank/DDBJ databases">
        <authorList>
            <person name="Meier V. D."/>
        </authorList>
    </citation>
    <scope>NUCLEOTIDE SEQUENCE</scope>
    <source>
        <strain evidence="2">AVDCRST_MAG09</strain>
    </source>
</reference>
<organism evidence="2">
    <name type="scientific">uncultured Sphingomonas sp</name>
    <dbReference type="NCBI Taxonomy" id="158754"/>
    <lineage>
        <taxon>Bacteria</taxon>
        <taxon>Pseudomonadati</taxon>
        <taxon>Pseudomonadota</taxon>
        <taxon>Alphaproteobacteria</taxon>
        <taxon>Sphingomonadales</taxon>
        <taxon>Sphingomonadaceae</taxon>
        <taxon>Sphingomonas</taxon>
        <taxon>environmental samples</taxon>
    </lineage>
</organism>
<sequence>DFAEGSCSHCGCSRRGQPYRALAARLGQSGGLRARRGAVLHRHRRVLRSARRTVRRAAGRGPGSDQPGPQRTLPAELLQRGQAAVAILLCPRRTLPAGRYVQPELVLRAGDHADREQPAGKCASHGRSVVPCRLCRARLGPSIEPSREDRRPHLLSIL</sequence>
<dbReference type="AlphaFoldDB" id="A0A6J4SNZ0"/>